<sequence length="336" mass="38156">MAKGKKKMLTTLRAEETLQSKKVDNHTKENKPMNGDTGITQPTIQGLWSPSKPRSPLCDNSCTLTQPEIVPELTPKTETLKQGKVRPTQEICQAGVPRQEKLKTSPVLEPRETTILQDGEEEPKLRPISVPEPDHRVTKSKFERCASRKVKVKKTESKAAENRKVTDYYPIRRSSRKSKADLKNEEHQHLDDLIKKGVEEGMQVRHIEGKGRGVFAVSPFKKGQYVIEYHGDLLSLADAKKREALYAKDPGAGCYMYYFQYLSKTYCIDATKESTRLGRLLNHSKSGNCQTRLHDIDGVPHLILVASRDIEVEEELLYDYGDRSKESILAHPWLKC</sequence>
<comment type="caution">
    <text evidence="1">The sequence shown here is derived from an EMBL/GenBank/DDBJ whole genome shotgun (WGS) entry which is preliminary data.</text>
</comment>
<gene>
    <name evidence="1" type="ORF">DPEC_G00120190</name>
</gene>
<protein>
    <submittedName>
        <fullName evidence="1">Uncharacterized protein</fullName>
    </submittedName>
</protein>
<dbReference type="Proteomes" id="UP001157502">
    <property type="component" value="Chromosome 10"/>
</dbReference>
<dbReference type="EMBL" id="CM055737">
    <property type="protein sequence ID" value="KAJ8005655.1"/>
    <property type="molecule type" value="Genomic_DNA"/>
</dbReference>
<organism evidence="1 2">
    <name type="scientific">Dallia pectoralis</name>
    <name type="common">Alaska blackfish</name>
    <dbReference type="NCBI Taxonomy" id="75939"/>
    <lineage>
        <taxon>Eukaryota</taxon>
        <taxon>Metazoa</taxon>
        <taxon>Chordata</taxon>
        <taxon>Craniata</taxon>
        <taxon>Vertebrata</taxon>
        <taxon>Euteleostomi</taxon>
        <taxon>Actinopterygii</taxon>
        <taxon>Neopterygii</taxon>
        <taxon>Teleostei</taxon>
        <taxon>Protacanthopterygii</taxon>
        <taxon>Esociformes</taxon>
        <taxon>Umbridae</taxon>
        <taxon>Dallia</taxon>
    </lineage>
</organism>
<accession>A0ACC2GQ21</accession>
<keyword evidence="2" id="KW-1185">Reference proteome</keyword>
<evidence type="ECO:0000313" key="1">
    <source>
        <dbReference type="EMBL" id="KAJ8005655.1"/>
    </source>
</evidence>
<evidence type="ECO:0000313" key="2">
    <source>
        <dbReference type="Proteomes" id="UP001157502"/>
    </source>
</evidence>
<name>A0ACC2GQ21_DALPE</name>
<proteinExistence type="predicted"/>
<reference evidence="1" key="1">
    <citation type="submission" date="2021-05" db="EMBL/GenBank/DDBJ databases">
        <authorList>
            <person name="Pan Q."/>
            <person name="Jouanno E."/>
            <person name="Zahm M."/>
            <person name="Klopp C."/>
            <person name="Cabau C."/>
            <person name="Louis A."/>
            <person name="Berthelot C."/>
            <person name="Parey E."/>
            <person name="Roest Crollius H."/>
            <person name="Montfort J."/>
            <person name="Robinson-Rechavi M."/>
            <person name="Bouchez O."/>
            <person name="Lampietro C."/>
            <person name="Lopez Roques C."/>
            <person name="Donnadieu C."/>
            <person name="Postlethwait J."/>
            <person name="Bobe J."/>
            <person name="Dillon D."/>
            <person name="Chandos A."/>
            <person name="von Hippel F."/>
            <person name="Guiguen Y."/>
        </authorList>
    </citation>
    <scope>NUCLEOTIDE SEQUENCE</scope>
    <source>
        <strain evidence="1">YG-Jan2019</strain>
    </source>
</reference>